<proteinExistence type="predicted"/>
<dbReference type="AlphaFoldDB" id="A0AAV4CY64"/>
<sequence>MEDESCSLLATPFIFLVTYPTTREVYQDLSTSMVIIISSFLLYASPQQGDLTLLGPLSGQGTNGGAGTRDRRIPADIRVDSSPCATDNPCLMDQKALLNSLSRFQGHHNFLFLSPRLSVSTVKHWDGR</sequence>
<dbReference type="EMBL" id="BLXT01007159">
    <property type="protein sequence ID" value="GFO36858.1"/>
    <property type="molecule type" value="Genomic_DNA"/>
</dbReference>
<evidence type="ECO:0000313" key="1">
    <source>
        <dbReference type="EMBL" id="GFO36858.1"/>
    </source>
</evidence>
<name>A0AAV4CY64_9GAST</name>
<accession>A0AAV4CY64</accession>
<keyword evidence="2" id="KW-1185">Reference proteome</keyword>
<evidence type="ECO:0000313" key="2">
    <source>
        <dbReference type="Proteomes" id="UP000735302"/>
    </source>
</evidence>
<protein>
    <submittedName>
        <fullName evidence="1">Uncharacterized protein</fullName>
    </submittedName>
</protein>
<reference evidence="1 2" key="1">
    <citation type="journal article" date="2021" name="Elife">
        <title>Chloroplast acquisition without the gene transfer in kleptoplastic sea slugs, Plakobranchus ocellatus.</title>
        <authorList>
            <person name="Maeda T."/>
            <person name="Takahashi S."/>
            <person name="Yoshida T."/>
            <person name="Shimamura S."/>
            <person name="Takaki Y."/>
            <person name="Nagai Y."/>
            <person name="Toyoda A."/>
            <person name="Suzuki Y."/>
            <person name="Arimoto A."/>
            <person name="Ishii H."/>
            <person name="Satoh N."/>
            <person name="Nishiyama T."/>
            <person name="Hasebe M."/>
            <person name="Maruyama T."/>
            <person name="Minagawa J."/>
            <person name="Obokata J."/>
            <person name="Shigenobu S."/>
        </authorList>
    </citation>
    <scope>NUCLEOTIDE SEQUENCE [LARGE SCALE GENOMIC DNA]</scope>
</reference>
<comment type="caution">
    <text evidence="1">The sequence shown here is derived from an EMBL/GenBank/DDBJ whole genome shotgun (WGS) entry which is preliminary data.</text>
</comment>
<organism evidence="1 2">
    <name type="scientific">Plakobranchus ocellatus</name>
    <dbReference type="NCBI Taxonomy" id="259542"/>
    <lineage>
        <taxon>Eukaryota</taxon>
        <taxon>Metazoa</taxon>
        <taxon>Spiralia</taxon>
        <taxon>Lophotrochozoa</taxon>
        <taxon>Mollusca</taxon>
        <taxon>Gastropoda</taxon>
        <taxon>Heterobranchia</taxon>
        <taxon>Euthyneura</taxon>
        <taxon>Panpulmonata</taxon>
        <taxon>Sacoglossa</taxon>
        <taxon>Placobranchoidea</taxon>
        <taxon>Plakobranchidae</taxon>
        <taxon>Plakobranchus</taxon>
    </lineage>
</organism>
<gene>
    <name evidence="1" type="ORF">PoB_006336300</name>
</gene>
<dbReference type="Proteomes" id="UP000735302">
    <property type="component" value="Unassembled WGS sequence"/>
</dbReference>